<sequence>MKYDYKIKYSSRKTLGIRISPEEGIVVLAPYRCNKIYIEKLLEEKNQWIEKNYLEILELRKYMGDRNNIDNIMFLGQTYPVVLRYSSLKKSSVEFSENTLYVRLNGILQFNEDNRIKELKTAIKTWYLNSAYIILSERTLYHAQKLGLKYNNISIKNVKSRWGSCSSKGNLNYNIKLMLMPLEVIDYIVVHELSHLVHMNHSKDFWDHVEKYMPDYKVREEKLKSLSHEVKIYWKF</sequence>
<dbReference type="EMBL" id="FQZO01000002">
    <property type="protein sequence ID" value="SHI85643.1"/>
    <property type="molecule type" value="Genomic_DNA"/>
</dbReference>
<evidence type="ECO:0000313" key="2">
    <source>
        <dbReference type="EMBL" id="SHI85643.1"/>
    </source>
</evidence>
<dbReference type="Gene3D" id="3.30.2010.10">
    <property type="entry name" value="Metalloproteases ('zincins'), catalytic domain"/>
    <property type="match status" value="1"/>
</dbReference>
<dbReference type="PANTHER" id="PTHR30399:SF1">
    <property type="entry name" value="UTP PYROPHOSPHATASE"/>
    <property type="match status" value="1"/>
</dbReference>
<dbReference type="AlphaFoldDB" id="A0A1M6EJJ5"/>
<reference evidence="2 3" key="1">
    <citation type="submission" date="2016-11" db="EMBL/GenBank/DDBJ databases">
        <authorList>
            <person name="Jaros S."/>
            <person name="Januszkiewicz K."/>
            <person name="Wedrychowicz H."/>
        </authorList>
    </citation>
    <scope>NUCLEOTIDE SEQUENCE [LARGE SCALE GENOMIC DNA]</scope>
    <source>
        <strain evidence="2 3">DSM 21864</strain>
    </source>
</reference>
<dbReference type="PANTHER" id="PTHR30399">
    <property type="entry name" value="UNCHARACTERIZED PROTEIN YGJP"/>
    <property type="match status" value="1"/>
</dbReference>
<feature type="domain" description="YgjP-like metallopeptidase" evidence="1">
    <location>
        <begin position="13"/>
        <end position="225"/>
    </location>
</feature>
<protein>
    <recommendedName>
        <fullName evidence="1">YgjP-like metallopeptidase domain-containing protein</fullName>
    </recommendedName>
</protein>
<dbReference type="STRING" id="1121298.SAMN05444401_1594"/>
<dbReference type="CDD" id="cd07344">
    <property type="entry name" value="M48_yhfN_like"/>
    <property type="match status" value="1"/>
</dbReference>
<evidence type="ECO:0000313" key="3">
    <source>
        <dbReference type="Proteomes" id="UP000184080"/>
    </source>
</evidence>
<organism evidence="2 3">
    <name type="scientific">Clostridium amylolyticum</name>
    <dbReference type="NCBI Taxonomy" id="1121298"/>
    <lineage>
        <taxon>Bacteria</taxon>
        <taxon>Bacillati</taxon>
        <taxon>Bacillota</taxon>
        <taxon>Clostridia</taxon>
        <taxon>Eubacteriales</taxon>
        <taxon>Clostridiaceae</taxon>
        <taxon>Clostridium</taxon>
    </lineage>
</organism>
<evidence type="ECO:0000259" key="1">
    <source>
        <dbReference type="Pfam" id="PF01863"/>
    </source>
</evidence>
<keyword evidence="3" id="KW-1185">Reference proteome</keyword>
<gene>
    <name evidence="2" type="ORF">SAMN05444401_1594</name>
</gene>
<dbReference type="Pfam" id="PF01863">
    <property type="entry name" value="YgjP-like"/>
    <property type="match status" value="1"/>
</dbReference>
<dbReference type="InterPro" id="IPR053136">
    <property type="entry name" value="UTP_pyrophosphatase-like"/>
</dbReference>
<accession>A0A1M6EJJ5</accession>
<dbReference type="InterPro" id="IPR002725">
    <property type="entry name" value="YgjP-like_metallopeptidase"/>
</dbReference>
<proteinExistence type="predicted"/>
<dbReference type="RefSeq" id="WP_073005327.1">
    <property type="nucleotide sequence ID" value="NZ_FQZO01000002.1"/>
</dbReference>
<name>A0A1M6EJJ5_9CLOT</name>
<dbReference type="Proteomes" id="UP000184080">
    <property type="component" value="Unassembled WGS sequence"/>
</dbReference>